<reference evidence="2" key="2">
    <citation type="submission" date="2020-09" db="EMBL/GenBank/DDBJ databases">
        <authorList>
            <person name="Sun Q."/>
            <person name="Kim S."/>
        </authorList>
    </citation>
    <scope>NUCLEOTIDE SEQUENCE</scope>
    <source>
        <strain evidence="2">KCTC 23714</strain>
    </source>
</reference>
<dbReference type="Proteomes" id="UP000628984">
    <property type="component" value="Unassembled WGS sequence"/>
</dbReference>
<dbReference type="RefSeq" id="WP_189631945.1">
    <property type="nucleotide sequence ID" value="NZ_BMYQ01000001.1"/>
</dbReference>
<comment type="caution">
    <text evidence="2">The sequence shown here is derived from an EMBL/GenBank/DDBJ whole genome shotgun (WGS) entry which is preliminary data.</text>
</comment>
<organism evidence="2 3">
    <name type="scientific">Gemmobacter lanyuensis</name>
    <dbReference type="NCBI Taxonomy" id="1054497"/>
    <lineage>
        <taxon>Bacteria</taxon>
        <taxon>Pseudomonadati</taxon>
        <taxon>Pseudomonadota</taxon>
        <taxon>Alphaproteobacteria</taxon>
        <taxon>Rhodobacterales</taxon>
        <taxon>Paracoccaceae</taxon>
        <taxon>Gemmobacter</taxon>
    </lineage>
</organism>
<protein>
    <submittedName>
        <fullName evidence="2">Uncharacterized protein</fullName>
    </submittedName>
</protein>
<accession>A0A918IL63</accession>
<evidence type="ECO:0000256" key="1">
    <source>
        <dbReference type="SAM" id="MobiDB-lite"/>
    </source>
</evidence>
<sequence length="335" mass="36042">MPRITVRAKDSALAMDEVLDRLGPDAYILSTRHEQGMVVIEAASDAAAADPRPQGGAFQRRNGYAGSGAGARRSRSDFARELHGQMQEPAAETSPPTWAGTAPLWMADLSADLQRETPQAAFADLLRLLPPEGEVWPSDRLVLCGPLAEDRVQAALRIAAAWRKADAGCRPQLIEALTHVPFRETALRSWSRLLGLDHVVTAEGDLSVPTPGAPQLVCVPWEADPVEIMALTRAEGEVLLVLPAGLHPRRLSRLIAPWRGSGAGVCLCGLTDEPPQPEELMLLAQAGLVLRLTGWGSDLMDALDTPGSEDLRDWAQIWCDEAGLTLSQAEQEVAA</sequence>
<dbReference type="AlphaFoldDB" id="A0A918IL63"/>
<evidence type="ECO:0000313" key="3">
    <source>
        <dbReference type="Proteomes" id="UP000628984"/>
    </source>
</evidence>
<keyword evidence="3" id="KW-1185">Reference proteome</keyword>
<dbReference type="EMBL" id="BMYQ01000001">
    <property type="protein sequence ID" value="GGW21484.1"/>
    <property type="molecule type" value="Genomic_DNA"/>
</dbReference>
<proteinExistence type="predicted"/>
<feature type="region of interest" description="Disordered" evidence="1">
    <location>
        <begin position="49"/>
        <end position="75"/>
    </location>
</feature>
<evidence type="ECO:0000313" key="2">
    <source>
        <dbReference type="EMBL" id="GGW21484.1"/>
    </source>
</evidence>
<name>A0A918IL63_9RHOB</name>
<reference evidence="2" key="1">
    <citation type="journal article" date="2014" name="Int. J. Syst. Evol. Microbiol.">
        <title>Complete genome sequence of Corynebacterium casei LMG S-19264T (=DSM 44701T), isolated from a smear-ripened cheese.</title>
        <authorList>
            <consortium name="US DOE Joint Genome Institute (JGI-PGF)"/>
            <person name="Walter F."/>
            <person name="Albersmeier A."/>
            <person name="Kalinowski J."/>
            <person name="Ruckert C."/>
        </authorList>
    </citation>
    <scope>NUCLEOTIDE SEQUENCE</scope>
    <source>
        <strain evidence="2">KCTC 23714</strain>
    </source>
</reference>
<gene>
    <name evidence="2" type="ORF">GCM10011452_02030</name>
</gene>